<accession>A0AAJ5QJ06</accession>
<sequence length="62" mass="6610">MAPSLSLLINAPLAGAANPLQKVSVAKESGSLRLKIKKAVNSLLNRLFKVLASVNIKRRGWG</sequence>
<dbReference type="EMBL" id="CP104758">
    <property type="protein sequence ID" value="WBG90194.1"/>
    <property type="molecule type" value="Genomic_DNA"/>
</dbReference>
<dbReference type="AlphaFoldDB" id="A0AAJ5QJ06"/>
<protein>
    <submittedName>
        <fullName evidence="1">Uncharacterized protein</fullName>
    </submittedName>
</protein>
<evidence type="ECO:0000313" key="1">
    <source>
        <dbReference type="EMBL" id="WBG90194.1"/>
    </source>
</evidence>
<dbReference type="RefSeq" id="WP_269949416.1">
    <property type="nucleotide sequence ID" value="NZ_CP104758.1"/>
</dbReference>
<proteinExistence type="predicted"/>
<name>A0AAJ5QJ06_9GAMM</name>
<dbReference type="Proteomes" id="UP001211544">
    <property type="component" value="Chromosome"/>
</dbReference>
<organism evidence="1 2">
    <name type="scientific">Pantoea piersonii</name>
    <dbReference type="NCBI Taxonomy" id="2364647"/>
    <lineage>
        <taxon>Bacteria</taxon>
        <taxon>Pseudomonadati</taxon>
        <taxon>Pseudomonadota</taxon>
        <taxon>Gammaproteobacteria</taxon>
        <taxon>Enterobacterales</taxon>
        <taxon>Erwiniaceae</taxon>
        <taxon>Pantoea</taxon>
    </lineage>
</organism>
<keyword evidence="2" id="KW-1185">Reference proteome</keyword>
<reference evidence="1 2" key="1">
    <citation type="journal article" date="2022" name="J Glob Antimicrob Resist">
        <title>First complete genome of a multidrug resistant strain of the novel human pathogen Kalamiella piersonii (GABEKP28) identified in human saliva.</title>
        <authorList>
            <person name="McDonagh F."/>
            <person name="Singh N.K."/>
            <person name="Venkateswaran K."/>
            <person name="Lonappan A.M."/>
            <person name="Hallahan B."/>
            <person name="Tuohy A."/>
            <person name="Burke L."/>
            <person name="Kovarova A."/>
            <person name="Miliotis G."/>
        </authorList>
    </citation>
    <scope>NUCLEOTIDE SEQUENCE [LARGE SCALE GENOMIC DNA]</scope>
    <source>
        <strain evidence="1 2">GABEKP28</strain>
    </source>
</reference>
<gene>
    <name evidence="1" type="ORF">N5580_13990</name>
</gene>
<dbReference type="KEGG" id="kpie:N5580_13990"/>
<evidence type="ECO:0000313" key="2">
    <source>
        <dbReference type="Proteomes" id="UP001211544"/>
    </source>
</evidence>